<dbReference type="Gene3D" id="3.40.50.2300">
    <property type="match status" value="1"/>
</dbReference>
<dbReference type="Pfam" id="PF01451">
    <property type="entry name" value="LMWPc"/>
    <property type="match status" value="1"/>
</dbReference>
<dbReference type="PANTHER" id="PTHR43428">
    <property type="entry name" value="ARSENATE REDUCTASE"/>
    <property type="match status" value="1"/>
</dbReference>
<feature type="domain" description="Phosphotyrosine protein phosphatase I" evidence="2">
    <location>
        <begin position="14"/>
        <end position="139"/>
    </location>
</feature>
<sequence length="144" mass="16628">MTYEEMTMTDPQPLKLLFICRHNAVRSQVAEVLANNISHGKVRAYSAGADVQPVPDYIQQWAAQFDTQNEPLSSTPMQQFENEQFNMVITLCDKSHQALPEISSDHDHIRWDFHHPDDAESLKHLEIELAERLRLMFLAKGIIR</sequence>
<protein>
    <recommendedName>
        <fullName evidence="2">Phosphotyrosine protein phosphatase I domain-containing protein</fullName>
    </recommendedName>
</protein>
<evidence type="ECO:0000256" key="1">
    <source>
        <dbReference type="ARBA" id="ARBA00022849"/>
    </source>
</evidence>
<accession>A0A2G6JAC7</accession>
<organism evidence="3 4">
    <name type="scientific">Neptuniibacter caesariensis</name>
    <dbReference type="NCBI Taxonomy" id="207954"/>
    <lineage>
        <taxon>Bacteria</taxon>
        <taxon>Pseudomonadati</taxon>
        <taxon>Pseudomonadota</taxon>
        <taxon>Gammaproteobacteria</taxon>
        <taxon>Oceanospirillales</taxon>
        <taxon>Oceanospirillaceae</taxon>
        <taxon>Neptuniibacter</taxon>
    </lineage>
</organism>
<keyword evidence="1" id="KW-0059">Arsenical resistance</keyword>
<dbReference type="InterPro" id="IPR023485">
    <property type="entry name" value="Ptyr_pPase"/>
</dbReference>
<dbReference type="Proteomes" id="UP000242733">
    <property type="component" value="Unassembled WGS sequence"/>
</dbReference>
<proteinExistence type="predicted"/>
<evidence type="ECO:0000313" key="4">
    <source>
        <dbReference type="Proteomes" id="UP000242733"/>
    </source>
</evidence>
<dbReference type="PANTHER" id="PTHR43428:SF1">
    <property type="entry name" value="ARSENATE REDUCTASE"/>
    <property type="match status" value="1"/>
</dbReference>
<evidence type="ECO:0000259" key="2">
    <source>
        <dbReference type="SMART" id="SM00226"/>
    </source>
</evidence>
<name>A0A2G6JAC7_NEPCE</name>
<reference evidence="3 4" key="1">
    <citation type="submission" date="2017-10" db="EMBL/GenBank/DDBJ databases">
        <title>Novel microbial diversity and functional potential in the marine mammal oral microbiome.</title>
        <authorList>
            <person name="Dudek N.K."/>
            <person name="Sun C.L."/>
            <person name="Burstein D."/>
            <person name="Kantor R.S."/>
            <person name="Aliaga Goltsman D.S."/>
            <person name="Bik E.M."/>
            <person name="Thomas B.C."/>
            <person name="Banfield J.F."/>
            <person name="Relman D.A."/>
        </authorList>
    </citation>
    <scope>NUCLEOTIDE SEQUENCE [LARGE SCALE GENOMIC DNA]</scope>
    <source>
        <strain evidence="3">DOLJORAL78_49_30</strain>
    </source>
</reference>
<gene>
    <name evidence="3" type="ORF">CSA61_02215</name>
</gene>
<dbReference type="EMBL" id="PDSG01000008">
    <property type="protein sequence ID" value="PIE20368.1"/>
    <property type="molecule type" value="Genomic_DNA"/>
</dbReference>
<dbReference type="AlphaFoldDB" id="A0A2G6JAC7"/>
<comment type="caution">
    <text evidence="3">The sequence shown here is derived from an EMBL/GenBank/DDBJ whole genome shotgun (WGS) entry which is preliminary data.</text>
</comment>
<dbReference type="SUPFAM" id="SSF52788">
    <property type="entry name" value="Phosphotyrosine protein phosphatases I"/>
    <property type="match status" value="1"/>
</dbReference>
<evidence type="ECO:0000313" key="3">
    <source>
        <dbReference type="EMBL" id="PIE20368.1"/>
    </source>
</evidence>
<dbReference type="InterPro" id="IPR036196">
    <property type="entry name" value="Ptyr_pPase_sf"/>
</dbReference>
<dbReference type="SMART" id="SM00226">
    <property type="entry name" value="LMWPc"/>
    <property type="match status" value="1"/>
</dbReference>
<dbReference type="GO" id="GO:0046685">
    <property type="term" value="P:response to arsenic-containing substance"/>
    <property type="evidence" value="ECO:0007669"/>
    <property type="project" value="UniProtKB-KW"/>
</dbReference>